<dbReference type="InterPro" id="IPR042098">
    <property type="entry name" value="TauD-like_sf"/>
</dbReference>
<keyword evidence="2" id="KW-0560">Oxidoreductase</keyword>
<reference evidence="5 6" key="1">
    <citation type="submission" date="2014-03" db="EMBL/GenBank/DDBJ databases">
        <title>Draft Genome of Photorhabdus temperata Meg1.</title>
        <authorList>
            <person name="Hurst S.G.IV."/>
            <person name="Morris K."/>
            <person name="Thomas K."/>
            <person name="Tisa L.S."/>
        </authorList>
    </citation>
    <scope>NUCLEOTIDE SEQUENCE [LARGE SCALE GENOMIC DNA]</scope>
    <source>
        <strain evidence="5 6">Meg1</strain>
    </source>
</reference>
<feature type="domain" description="TauD/TfdA-like" evidence="4">
    <location>
        <begin position="74"/>
        <end position="303"/>
    </location>
</feature>
<evidence type="ECO:0000256" key="3">
    <source>
        <dbReference type="ARBA" id="ARBA00023194"/>
    </source>
</evidence>
<keyword evidence="3" id="KW-0045">Antibiotic biosynthesis</keyword>
<sequence length="346" mass="38680">MLGEDRVGVRPTGWKVDDSIHARCVIQLDPAHTEELLAELSGSPVRLLNGLTTQENSGGEVGELMESVYERVKSGDGLVILKGISVAGLDENELGDSFLQLCSRMGKPVSQSVMGDIIGRVEDMTHMDPDARGYRNREELVMHTDQPDVVCMLCVRKAKQGGYSKFASALALHDAIKKSRPDLLPALYTGYPYHRLNEHPLGASEITEYNVPVFSECNGDISIRYLRFNMFAAAFARGEKIPAKLREAVDYLDELATSSAFCWITSLEEGDMVFFNNYLCLHSRTAFEDNDDSKNKRLMYRVWLECENFRSIRPELAVHPEGGGGRGGITPQVGKRPVFDYDFDWD</sequence>
<dbReference type="PATRIC" id="fig|1393735.3.peg.1452"/>
<evidence type="ECO:0000256" key="2">
    <source>
        <dbReference type="ARBA" id="ARBA00023002"/>
    </source>
</evidence>
<accession>A0A081RYY0</accession>
<evidence type="ECO:0000313" key="6">
    <source>
        <dbReference type="Proteomes" id="UP000028002"/>
    </source>
</evidence>
<keyword evidence="5" id="KW-0223">Dioxygenase</keyword>
<dbReference type="Pfam" id="PF02668">
    <property type="entry name" value="TauD"/>
    <property type="match status" value="1"/>
</dbReference>
<evidence type="ECO:0000259" key="4">
    <source>
        <dbReference type="Pfam" id="PF02668"/>
    </source>
</evidence>
<proteinExistence type="predicted"/>
<comment type="caution">
    <text evidence="5">The sequence shown here is derived from an EMBL/GenBank/DDBJ whole genome shotgun (WGS) entry which is preliminary data.</text>
</comment>
<protein>
    <submittedName>
        <fullName evidence="5">Putative taurine catabolism dioxygenase</fullName>
    </submittedName>
</protein>
<evidence type="ECO:0000313" key="5">
    <source>
        <dbReference type="EMBL" id="KER03883.1"/>
    </source>
</evidence>
<dbReference type="RefSeq" id="WP_036838092.1">
    <property type="nucleotide sequence ID" value="NZ_CAWLUD010000021.1"/>
</dbReference>
<dbReference type="AlphaFoldDB" id="A0A081RYY0"/>
<dbReference type="Proteomes" id="UP000028002">
    <property type="component" value="Unassembled WGS sequence"/>
</dbReference>
<dbReference type="GO" id="GO:0017000">
    <property type="term" value="P:antibiotic biosynthetic process"/>
    <property type="evidence" value="ECO:0007669"/>
    <property type="project" value="UniProtKB-KW"/>
</dbReference>
<comment type="cofactor">
    <cofactor evidence="1">
        <name>Fe(2+)</name>
        <dbReference type="ChEBI" id="CHEBI:29033"/>
    </cofactor>
</comment>
<dbReference type="Gene3D" id="3.60.130.10">
    <property type="entry name" value="Clavaminate synthase-like"/>
    <property type="match status" value="1"/>
</dbReference>
<dbReference type="PANTHER" id="PTHR10696:SF56">
    <property type="entry name" value="TAUD_TFDA-LIKE DOMAIN-CONTAINING PROTEIN"/>
    <property type="match status" value="1"/>
</dbReference>
<dbReference type="EMBL" id="JGVH01000021">
    <property type="protein sequence ID" value="KER03883.1"/>
    <property type="molecule type" value="Genomic_DNA"/>
</dbReference>
<dbReference type="SUPFAM" id="SSF51197">
    <property type="entry name" value="Clavaminate synthase-like"/>
    <property type="match status" value="1"/>
</dbReference>
<organism evidence="5 6">
    <name type="scientific">Photorhabdus temperata subsp. temperata Meg1</name>
    <dbReference type="NCBI Taxonomy" id="1393735"/>
    <lineage>
        <taxon>Bacteria</taxon>
        <taxon>Pseudomonadati</taxon>
        <taxon>Pseudomonadota</taxon>
        <taxon>Gammaproteobacteria</taxon>
        <taxon>Enterobacterales</taxon>
        <taxon>Morganellaceae</taxon>
        <taxon>Photorhabdus</taxon>
    </lineage>
</organism>
<dbReference type="InterPro" id="IPR003819">
    <property type="entry name" value="TauD/TfdA-like"/>
</dbReference>
<evidence type="ECO:0000256" key="1">
    <source>
        <dbReference type="ARBA" id="ARBA00001954"/>
    </source>
</evidence>
<dbReference type="PANTHER" id="PTHR10696">
    <property type="entry name" value="GAMMA-BUTYROBETAINE HYDROXYLASE-RELATED"/>
    <property type="match status" value="1"/>
</dbReference>
<name>A0A081RYY0_PHOTE</name>
<dbReference type="InterPro" id="IPR050411">
    <property type="entry name" value="AlphaKG_dependent_hydroxylases"/>
</dbReference>
<gene>
    <name evidence="5" type="ORF">MEG1DRAFT_01407</name>
</gene>
<dbReference type="GO" id="GO:0016706">
    <property type="term" value="F:2-oxoglutarate-dependent dioxygenase activity"/>
    <property type="evidence" value="ECO:0007669"/>
    <property type="project" value="UniProtKB-ARBA"/>
</dbReference>